<evidence type="ECO:0000313" key="3">
    <source>
        <dbReference type="EMBL" id="NID06112.1"/>
    </source>
</evidence>
<feature type="compositionally biased region" description="Basic and acidic residues" evidence="1">
    <location>
        <begin position="204"/>
        <end position="221"/>
    </location>
</feature>
<keyword evidence="4" id="KW-1185">Reference proteome</keyword>
<gene>
    <name evidence="3" type="ORF">HBF26_14535</name>
</gene>
<sequence>MPPHVQRLVAWAERRLPSLTRLRQAEPLPILLHRRRIYIVPTGFGMGFSVLLAVMLVGALNYANNAALMLTCLLGAAASGSMLVAFRVLNGLTIGGVRAGTARAGESVRVSIDVAASQRERMAVRLDVAGREFAFVVPDGGTTTVEFELPTEFRGWLALPRMRLHSRWPFGLFRAWSWLHPDRNVLVYPRPEALGPKPFEPSGDTDRGRPRPGDEPAALREYRAGDPRRQIAWKLSARHHGLLVKDLEQPAPQEDWRLDWDGMHGLDDESRIARLTRWIDEAREAGRRWSLRLPDAYFDVAQGDEHYHRCMTALALRP</sequence>
<proteinExistence type="predicted"/>
<organism evidence="3 4">
    <name type="scientific">Luteibacter jiangsuensis</name>
    <dbReference type="NCBI Taxonomy" id="637577"/>
    <lineage>
        <taxon>Bacteria</taxon>
        <taxon>Pseudomonadati</taxon>
        <taxon>Pseudomonadota</taxon>
        <taxon>Gammaproteobacteria</taxon>
        <taxon>Lysobacterales</taxon>
        <taxon>Rhodanobacteraceae</taxon>
        <taxon>Luteibacter</taxon>
    </lineage>
</organism>
<dbReference type="EMBL" id="JAAQQR010000006">
    <property type="protein sequence ID" value="NID06112.1"/>
    <property type="molecule type" value="Genomic_DNA"/>
</dbReference>
<dbReference type="PANTHER" id="PTHR34351">
    <property type="entry name" value="SLR1927 PROTEIN-RELATED"/>
    <property type="match status" value="1"/>
</dbReference>
<dbReference type="RefSeq" id="WP_167127934.1">
    <property type="nucleotide sequence ID" value="NZ_JAAQQR010000006.1"/>
</dbReference>
<comment type="caution">
    <text evidence="3">The sequence shown here is derived from an EMBL/GenBank/DDBJ whole genome shotgun (WGS) entry which is preliminary data.</text>
</comment>
<keyword evidence="2" id="KW-0812">Transmembrane</keyword>
<evidence type="ECO:0000256" key="2">
    <source>
        <dbReference type="SAM" id="Phobius"/>
    </source>
</evidence>
<feature type="transmembrane region" description="Helical" evidence="2">
    <location>
        <begin position="66"/>
        <end position="89"/>
    </location>
</feature>
<keyword evidence="2" id="KW-1133">Transmembrane helix</keyword>
<protein>
    <submittedName>
        <fullName evidence="3">DUF58 domain-containing protein</fullName>
    </submittedName>
</protein>
<dbReference type="Proteomes" id="UP001429601">
    <property type="component" value="Unassembled WGS sequence"/>
</dbReference>
<feature type="region of interest" description="Disordered" evidence="1">
    <location>
        <begin position="190"/>
        <end position="221"/>
    </location>
</feature>
<dbReference type="PANTHER" id="PTHR34351:SF1">
    <property type="entry name" value="SLR1927 PROTEIN"/>
    <property type="match status" value="1"/>
</dbReference>
<evidence type="ECO:0000313" key="4">
    <source>
        <dbReference type="Proteomes" id="UP001429601"/>
    </source>
</evidence>
<feature type="transmembrane region" description="Helical" evidence="2">
    <location>
        <begin position="37"/>
        <end position="60"/>
    </location>
</feature>
<reference evidence="3 4" key="1">
    <citation type="journal article" date="2011" name="Curr. Microbiol.">
        <title>Luteibacter jiangsuensis sp. nov.: a methamidophos-degrading bacterium isolated from a methamidophos-manufacturing factory.</title>
        <authorList>
            <person name="Wang L."/>
            <person name="Wang G.L."/>
            <person name="Li S.P."/>
            <person name="Jiang J.D."/>
        </authorList>
    </citation>
    <scope>NUCLEOTIDE SEQUENCE [LARGE SCALE GENOMIC DNA]</scope>
    <source>
        <strain evidence="3 4">CGMCC 1.10133</strain>
    </source>
</reference>
<keyword evidence="2" id="KW-0472">Membrane</keyword>
<name>A0ABX0Q6V3_9GAMM</name>
<accession>A0ABX0Q6V3</accession>
<evidence type="ECO:0000256" key="1">
    <source>
        <dbReference type="SAM" id="MobiDB-lite"/>
    </source>
</evidence>